<comment type="subcellular location">
    <subcellularLocation>
        <location evidence="1">Cell projection</location>
        <location evidence="1">Cilium</location>
    </subcellularLocation>
    <subcellularLocation>
        <location evidence="2">Cytoplasm</location>
        <location evidence="2">Cytoskeleton</location>
    </subcellularLocation>
</comment>
<dbReference type="InterPro" id="IPR022088">
    <property type="entry name" value="Intraflagellar_transp_cmplxB"/>
</dbReference>
<keyword evidence="8" id="KW-0966">Cell projection</keyword>
<proteinExistence type="predicted"/>
<feature type="compositionally biased region" description="Acidic residues" evidence="10">
    <location>
        <begin position="522"/>
        <end position="532"/>
    </location>
</feature>
<feature type="region of interest" description="Disordered" evidence="10">
    <location>
        <begin position="521"/>
        <end position="571"/>
    </location>
</feature>
<dbReference type="InterPro" id="IPR000195">
    <property type="entry name" value="Rab-GAP-TBC_dom"/>
</dbReference>
<evidence type="ECO:0000256" key="6">
    <source>
        <dbReference type="ARBA" id="ARBA00023054"/>
    </source>
</evidence>
<evidence type="ECO:0000259" key="11">
    <source>
        <dbReference type="Pfam" id="PF00566"/>
    </source>
</evidence>
<evidence type="ECO:0000313" key="13">
    <source>
        <dbReference type="Proteomes" id="UP001626550"/>
    </source>
</evidence>
<reference evidence="12 13" key="1">
    <citation type="submission" date="2024-11" db="EMBL/GenBank/DDBJ databases">
        <title>Adaptive evolution of stress response genes in parasites aligns with host niche diversity.</title>
        <authorList>
            <person name="Hahn C."/>
            <person name="Resl P."/>
        </authorList>
    </citation>
    <scope>NUCLEOTIDE SEQUENCE [LARGE SCALE GENOMIC DNA]</scope>
    <source>
        <strain evidence="12">EGGRZ-B1_66</strain>
        <tissue evidence="12">Body</tissue>
    </source>
</reference>
<feature type="domain" description="Rab-GAP TBC" evidence="11">
    <location>
        <begin position="20"/>
        <end position="156"/>
    </location>
</feature>
<dbReference type="InterPro" id="IPR051570">
    <property type="entry name" value="TBC1_cilium_biogenesis"/>
</dbReference>
<gene>
    <name evidence="12" type="primary">WDR67</name>
    <name evidence="12" type="ORF">Ciccas_002184</name>
</gene>
<accession>A0ABD2QIY1</accession>
<evidence type="ECO:0000313" key="12">
    <source>
        <dbReference type="EMBL" id="KAL3319147.1"/>
    </source>
</evidence>
<evidence type="ECO:0000256" key="10">
    <source>
        <dbReference type="SAM" id="MobiDB-lite"/>
    </source>
</evidence>
<dbReference type="AlphaFoldDB" id="A0ABD2QIY1"/>
<feature type="region of interest" description="Disordered" evidence="10">
    <location>
        <begin position="398"/>
        <end position="419"/>
    </location>
</feature>
<feature type="compositionally biased region" description="Basic and acidic residues" evidence="10">
    <location>
        <begin position="398"/>
        <end position="407"/>
    </location>
</feature>
<evidence type="ECO:0000256" key="4">
    <source>
        <dbReference type="ARBA" id="ARBA00022574"/>
    </source>
</evidence>
<dbReference type="InterPro" id="IPR035969">
    <property type="entry name" value="Rab-GAP_TBC_sf"/>
</dbReference>
<keyword evidence="6 9" id="KW-0175">Coiled coil</keyword>
<evidence type="ECO:0000256" key="2">
    <source>
        <dbReference type="ARBA" id="ARBA00004245"/>
    </source>
</evidence>
<evidence type="ECO:0000256" key="5">
    <source>
        <dbReference type="ARBA" id="ARBA00022737"/>
    </source>
</evidence>
<dbReference type="PANTHER" id="PTHR19853">
    <property type="entry name" value="WD REPEAT CONTAINING PROTEIN 3 WDR3"/>
    <property type="match status" value="1"/>
</dbReference>
<evidence type="ECO:0000256" key="8">
    <source>
        <dbReference type="ARBA" id="ARBA00023273"/>
    </source>
</evidence>
<feature type="region of interest" description="Disordered" evidence="10">
    <location>
        <begin position="459"/>
        <end position="492"/>
    </location>
</feature>
<evidence type="ECO:0000256" key="9">
    <source>
        <dbReference type="SAM" id="Coils"/>
    </source>
</evidence>
<keyword evidence="4" id="KW-0853">WD repeat</keyword>
<keyword evidence="13" id="KW-1185">Reference proteome</keyword>
<keyword evidence="3" id="KW-0963">Cytoplasm</keyword>
<dbReference type="SUPFAM" id="SSF47923">
    <property type="entry name" value="Ypt/Rab-GAP domain of gyp1p"/>
    <property type="match status" value="1"/>
</dbReference>
<dbReference type="Pfam" id="PF12317">
    <property type="entry name" value="IFT46_B_C"/>
    <property type="match status" value="2"/>
</dbReference>
<dbReference type="Pfam" id="PF00566">
    <property type="entry name" value="RabGAP-TBC"/>
    <property type="match status" value="1"/>
</dbReference>
<dbReference type="EMBL" id="JBJKFK010000166">
    <property type="protein sequence ID" value="KAL3319147.1"/>
    <property type="molecule type" value="Genomic_DNA"/>
</dbReference>
<keyword evidence="5" id="KW-0677">Repeat</keyword>
<dbReference type="Proteomes" id="UP001626550">
    <property type="component" value="Unassembled WGS sequence"/>
</dbReference>
<feature type="compositionally biased region" description="Low complexity" evidence="10">
    <location>
        <begin position="533"/>
        <end position="543"/>
    </location>
</feature>
<dbReference type="Gene3D" id="1.10.472.80">
    <property type="entry name" value="Ypt/Rab-GAP domain of gyp1p, domain 3"/>
    <property type="match status" value="1"/>
</dbReference>
<sequence>MHSAFDLLLEKYPAKHAKAMRQLQTICSMLAHWTNLFGELDYLPLFAFPFVKLFQNHAMEAFEVMATVLCNWCGSWFEFFPNPPINVLCMIENMIAYMDKELYAHFVTIGLTTETYAWTLLQTAMSEVLALDDWLALWDTLICYHPCFLLFAVAAFSLINRGRLLAIEDKEVFENFYCSLSSTNARSIVDRMHELNANIPKKLHPRALLNALNKGIHDSKKIVDENQKKLHFVPLPKGHYPVVGKYPKFIVDFQLKERERIREAEKDYHEQRKFAEELECQTRIKSDELNNWIRQQELIIKAECQRRGLIKQEEEKLNEQRKNLNAIVKGLKIKQLETIESTNFKIKELDLKQRKEELLRMDEYLENLRKTRREELELSQQLADISALARVCENKKKQNSREIDKLPRPLPPKPVPDDEFGYTETTFVKVLTEREETIGEEIVCSQAETPQVEVELENKLGGEDFGSRPDSVATGETESRLGGSTHESLRFSGKPFDESIDLFDTEDIVTPRGMRAGFDAAQESDEKGDEDNNSNLELNSSSERSIHVLGQTKKVSRNGGSDTDEYDSNDNDMVKISRSGLLFDMGRTPDLKNEKLAKSPDYPTEIENLLAYIDRYAPQHIELETVLKPFIPEYIASVGDIDAFIKVPRPDGKPDDLGLKPINVKSVKNADKDVKTIDKWVKSISDLHKSKPAPTEHARCE</sequence>
<dbReference type="GO" id="GO:0005929">
    <property type="term" value="C:cilium"/>
    <property type="evidence" value="ECO:0007669"/>
    <property type="project" value="UniProtKB-SubCell"/>
</dbReference>
<organism evidence="12 13">
    <name type="scientific">Cichlidogyrus casuarinus</name>
    <dbReference type="NCBI Taxonomy" id="1844966"/>
    <lineage>
        <taxon>Eukaryota</taxon>
        <taxon>Metazoa</taxon>
        <taxon>Spiralia</taxon>
        <taxon>Lophotrochozoa</taxon>
        <taxon>Platyhelminthes</taxon>
        <taxon>Monogenea</taxon>
        <taxon>Monopisthocotylea</taxon>
        <taxon>Dactylogyridea</taxon>
        <taxon>Ancyrocephalidae</taxon>
        <taxon>Cichlidogyrus</taxon>
    </lineage>
</organism>
<name>A0ABD2QIY1_9PLAT</name>
<dbReference type="PANTHER" id="PTHR19853:SF1">
    <property type="entry name" value="TBC1 DOMAIN FAMILY MEMBER 31"/>
    <property type="match status" value="1"/>
</dbReference>
<evidence type="ECO:0000256" key="1">
    <source>
        <dbReference type="ARBA" id="ARBA00004138"/>
    </source>
</evidence>
<evidence type="ECO:0000256" key="3">
    <source>
        <dbReference type="ARBA" id="ARBA00022490"/>
    </source>
</evidence>
<keyword evidence="7" id="KW-0206">Cytoskeleton</keyword>
<comment type="caution">
    <text evidence="12">The sequence shown here is derived from an EMBL/GenBank/DDBJ whole genome shotgun (WGS) entry which is preliminary data.</text>
</comment>
<protein>
    <submittedName>
        <fullName evidence="12">TBC1 domain member 31</fullName>
    </submittedName>
</protein>
<feature type="coiled-coil region" evidence="9">
    <location>
        <begin position="310"/>
        <end position="381"/>
    </location>
</feature>
<dbReference type="GO" id="GO:0005856">
    <property type="term" value="C:cytoskeleton"/>
    <property type="evidence" value="ECO:0007669"/>
    <property type="project" value="UniProtKB-SubCell"/>
</dbReference>
<evidence type="ECO:0000256" key="7">
    <source>
        <dbReference type="ARBA" id="ARBA00023212"/>
    </source>
</evidence>